<dbReference type="Gene3D" id="3.30.420.10">
    <property type="entry name" value="Ribonuclease H-like superfamily/Ribonuclease H"/>
    <property type="match status" value="1"/>
</dbReference>
<name>A0AA41SAC4_PAPNU</name>
<gene>
    <name evidence="5" type="ORF">MKW94_022977</name>
</gene>
<dbReference type="CDD" id="cd06141">
    <property type="entry name" value="WRN_exo"/>
    <property type="match status" value="1"/>
</dbReference>
<proteinExistence type="predicted"/>
<evidence type="ECO:0000256" key="1">
    <source>
        <dbReference type="ARBA" id="ARBA00022722"/>
    </source>
</evidence>
<evidence type="ECO:0000313" key="6">
    <source>
        <dbReference type="Proteomes" id="UP001177140"/>
    </source>
</evidence>
<dbReference type="PANTHER" id="PTHR13620:SF105">
    <property type="entry name" value="OS01G0737700 PROTEIN"/>
    <property type="match status" value="1"/>
</dbReference>
<organism evidence="5 6">
    <name type="scientific">Papaver nudicaule</name>
    <name type="common">Iceland poppy</name>
    <dbReference type="NCBI Taxonomy" id="74823"/>
    <lineage>
        <taxon>Eukaryota</taxon>
        <taxon>Viridiplantae</taxon>
        <taxon>Streptophyta</taxon>
        <taxon>Embryophyta</taxon>
        <taxon>Tracheophyta</taxon>
        <taxon>Spermatophyta</taxon>
        <taxon>Magnoliopsida</taxon>
        <taxon>Ranunculales</taxon>
        <taxon>Papaveraceae</taxon>
        <taxon>Papaveroideae</taxon>
        <taxon>Papaver</taxon>
    </lineage>
</organism>
<dbReference type="PANTHER" id="PTHR13620">
    <property type="entry name" value="3-5 EXONUCLEASE"/>
    <property type="match status" value="1"/>
</dbReference>
<feature type="chain" id="PRO_5041202604" description="3'-5' exonuclease domain-containing protein" evidence="3">
    <location>
        <begin position="22"/>
        <end position="162"/>
    </location>
</feature>
<reference evidence="5" key="1">
    <citation type="submission" date="2022-03" db="EMBL/GenBank/DDBJ databases">
        <title>A functionally conserved STORR gene fusion in Papaver species that diverged 16.8 million years ago.</title>
        <authorList>
            <person name="Catania T."/>
        </authorList>
    </citation>
    <scope>NUCLEOTIDE SEQUENCE</scope>
    <source>
        <strain evidence="5">S-191538</strain>
    </source>
</reference>
<dbReference type="Pfam" id="PF01612">
    <property type="entry name" value="DNA_pol_A_exo1"/>
    <property type="match status" value="1"/>
</dbReference>
<dbReference type="GO" id="GO:0003676">
    <property type="term" value="F:nucleic acid binding"/>
    <property type="evidence" value="ECO:0007669"/>
    <property type="project" value="InterPro"/>
</dbReference>
<dbReference type="InterPro" id="IPR012337">
    <property type="entry name" value="RNaseH-like_sf"/>
</dbReference>
<evidence type="ECO:0000256" key="3">
    <source>
        <dbReference type="SAM" id="SignalP"/>
    </source>
</evidence>
<dbReference type="Proteomes" id="UP001177140">
    <property type="component" value="Unassembled WGS sequence"/>
</dbReference>
<keyword evidence="1" id="KW-0540">Nuclease</keyword>
<dbReference type="SUPFAM" id="SSF53098">
    <property type="entry name" value="Ribonuclease H-like"/>
    <property type="match status" value="1"/>
</dbReference>
<dbReference type="InterPro" id="IPR002562">
    <property type="entry name" value="3'-5'_exonuclease_dom"/>
</dbReference>
<dbReference type="GO" id="GO:0006139">
    <property type="term" value="P:nucleobase-containing compound metabolic process"/>
    <property type="evidence" value="ECO:0007669"/>
    <property type="project" value="InterPro"/>
</dbReference>
<keyword evidence="6" id="KW-1185">Reference proteome</keyword>
<feature type="domain" description="3'-5' exonuclease" evidence="4">
    <location>
        <begin position="6"/>
        <end position="148"/>
    </location>
</feature>
<sequence>MRNGSTKVALLQLCVSRHCLIFQFSCCDGIPKSLYDFLANKKFTFFGVGIRSHANKLLVDYNLNVARTDELGDLAAFKLTNTIPDYRESRFHGAGLKELARDVLMKELPENEYIPLSNWERDFLRDKQVQYASLDAFVSFKLAMDLMNRDCPTQRPGYFNDL</sequence>
<evidence type="ECO:0000259" key="4">
    <source>
        <dbReference type="Pfam" id="PF01612"/>
    </source>
</evidence>
<dbReference type="GO" id="GO:0005634">
    <property type="term" value="C:nucleus"/>
    <property type="evidence" value="ECO:0007669"/>
    <property type="project" value="TreeGrafter"/>
</dbReference>
<dbReference type="GO" id="GO:0005737">
    <property type="term" value="C:cytoplasm"/>
    <property type="evidence" value="ECO:0007669"/>
    <property type="project" value="TreeGrafter"/>
</dbReference>
<comment type="caution">
    <text evidence="5">The sequence shown here is derived from an EMBL/GenBank/DDBJ whole genome shotgun (WGS) entry which is preliminary data.</text>
</comment>
<keyword evidence="2" id="KW-0378">Hydrolase</keyword>
<protein>
    <recommendedName>
        <fullName evidence="4">3'-5' exonuclease domain-containing protein</fullName>
    </recommendedName>
</protein>
<feature type="signal peptide" evidence="3">
    <location>
        <begin position="1"/>
        <end position="21"/>
    </location>
</feature>
<keyword evidence="3" id="KW-0732">Signal</keyword>
<dbReference type="InterPro" id="IPR036397">
    <property type="entry name" value="RNaseH_sf"/>
</dbReference>
<evidence type="ECO:0000313" key="5">
    <source>
        <dbReference type="EMBL" id="MCL7030608.1"/>
    </source>
</evidence>
<dbReference type="AlphaFoldDB" id="A0AA41SAC4"/>
<dbReference type="GO" id="GO:0008408">
    <property type="term" value="F:3'-5' exonuclease activity"/>
    <property type="evidence" value="ECO:0007669"/>
    <property type="project" value="InterPro"/>
</dbReference>
<dbReference type="EMBL" id="JAJJMA010103621">
    <property type="protein sequence ID" value="MCL7030608.1"/>
    <property type="molecule type" value="Genomic_DNA"/>
</dbReference>
<accession>A0AA41SAC4</accession>
<dbReference type="InterPro" id="IPR051132">
    <property type="entry name" value="3-5_Exonuclease_domain"/>
</dbReference>
<evidence type="ECO:0000256" key="2">
    <source>
        <dbReference type="ARBA" id="ARBA00022801"/>
    </source>
</evidence>